<evidence type="ECO:0000313" key="3">
    <source>
        <dbReference type="Proteomes" id="UP000632339"/>
    </source>
</evidence>
<keyword evidence="3" id="KW-1185">Reference proteome</keyword>
<evidence type="ECO:0000313" key="2">
    <source>
        <dbReference type="EMBL" id="GGN06688.1"/>
    </source>
</evidence>
<dbReference type="SUPFAM" id="SSF55729">
    <property type="entry name" value="Acyl-CoA N-acyltransferases (Nat)"/>
    <property type="match status" value="1"/>
</dbReference>
<dbReference type="RefSeq" id="WP_019945731.1">
    <property type="nucleotide sequence ID" value="NZ_BMLI01000002.1"/>
</dbReference>
<protein>
    <recommendedName>
        <fullName evidence="1">N-acyl amino acid synthase FeeM catalytic core domain-containing protein</fullName>
    </recommendedName>
</protein>
<evidence type="ECO:0000259" key="1">
    <source>
        <dbReference type="Pfam" id="PF21926"/>
    </source>
</evidence>
<dbReference type="EMBL" id="BMLI01000002">
    <property type="protein sequence ID" value="GGN06688.1"/>
    <property type="molecule type" value="Genomic_DNA"/>
</dbReference>
<comment type="caution">
    <text evidence="2">The sequence shown here is derived from an EMBL/GenBank/DDBJ whole genome shotgun (WGS) entry which is preliminary data.</text>
</comment>
<gene>
    <name evidence="2" type="ORF">GCM10010967_47460</name>
</gene>
<dbReference type="Gene3D" id="3.40.630.30">
    <property type="match status" value="1"/>
</dbReference>
<accession>A0ABQ2IG07</accession>
<feature type="domain" description="N-acyl amino acid synthase FeeM catalytic core" evidence="1">
    <location>
        <begin position="60"/>
        <end position="173"/>
    </location>
</feature>
<dbReference type="InterPro" id="IPR054597">
    <property type="entry name" value="FeeM_cat"/>
</dbReference>
<reference evidence="3" key="1">
    <citation type="journal article" date="2019" name="Int. J. Syst. Evol. Microbiol.">
        <title>The Global Catalogue of Microorganisms (GCM) 10K type strain sequencing project: providing services to taxonomists for standard genome sequencing and annotation.</title>
        <authorList>
            <consortium name="The Broad Institute Genomics Platform"/>
            <consortium name="The Broad Institute Genome Sequencing Center for Infectious Disease"/>
            <person name="Wu L."/>
            <person name="Ma J."/>
        </authorList>
    </citation>
    <scope>NUCLEOTIDE SEQUENCE [LARGE SCALE GENOMIC DNA]</scope>
    <source>
        <strain evidence="3">CGMCC 1.6375</strain>
    </source>
</reference>
<organism evidence="2 3">
    <name type="scientific">Dyadobacter beijingensis</name>
    <dbReference type="NCBI Taxonomy" id="365489"/>
    <lineage>
        <taxon>Bacteria</taxon>
        <taxon>Pseudomonadati</taxon>
        <taxon>Bacteroidota</taxon>
        <taxon>Cytophagia</taxon>
        <taxon>Cytophagales</taxon>
        <taxon>Spirosomataceae</taxon>
        <taxon>Dyadobacter</taxon>
    </lineage>
</organism>
<proteinExistence type="predicted"/>
<dbReference type="InterPro" id="IPR016181">
    <property type="entry name" value="Acyl_CoA_acyltransferase"/>
</dbReference>
<dbReference type="Pfam" id="PF21926">
    <property type="entry name" value="FeeM"/>
    <property type="match status" value="1"/>
</dbReference>
<dbReference type="Proteomes" id="UP000632339">
    <property type="component" value="Unassembled WGS sequence"/>
</dbReference>
<name>A0ABQ2IG07_9BACT</name>
<sequence length="207" mass="24197">MFVDKEKASFSKGVNYGGLNFGIANSEQERIRIFNSRLDLCEAQFPYLLNYENVYPAMDEFDDCSILFYLASGEQVIGSCRVTPFSNNSWEISKHLPDDFYFHFDASTYVQVNRVYVHKDFRNMGLHAFMFYHLSVWVMAHTGFSRFFAICNSRHVKLYCKLGAELVSAQEIYLKHRRIEPYYLIEGDIEKAKLTIENKYLYGTNAD</sequence>